<dbReference type="Gene3D" id="3.40.1160.10">
    <property type="entry name" value="Acetylglutamate kinase-like"/>
    <property type="match status" value="1"/>
</dbReference>
<keyword evidence="2 8" id="KW-0028">Amino-acid biosynthesis</keyword>
<comment type="pathway">
    <text evidence="8">Amino-acid biosynthesis; L-proline biosynthesis; L-glutamate 5-semialdehyde from L-glutamate: step 1/2.</text>
</comment>
<evidence type="ECO:0000256" key="7">
    <source>
        <dbReference type="ARBA" id="ARBA00022840"/>
    </source>
</evidence>
<dbReference type="InterPro" id="IPR005715">
    <property type="entry name" value="Glu_5kinase/COase_Synthase"/>
</dbReference>
<feature type="binding site" evidence="8">
    <location>
        <position position="51"/>
    </location>
    <ligand>
        <name>substrate</name>
    </ligand>
</feature>
<dbReference type="Pfam" id="PF00696">
    <property type="entry name" value="AA_kinase"/>
    <property type="match status" value="1"/>
</dbReference>
<evidence type="ECO:0000313" key="11">
    <source>
        <dbReference type="Proteomes" id="UP000824118"/>
    </source>
</evidence>
<feature type="domain" description="Aspartate/glutamate/uridylate kinase" evidence="9">
    <location>
        <begin position="6"/>
        <end position="239"/>
    </location>
</feature>
<feature type="binding site" evidence="8">
    <location>
        <begin position="173"/>
        <end position="174"/>
    </location>
    <ligand>
        <name>ATP</name>
        <dbReference type="ChEBI" id="CHEBI:30616"/>
    </ligand>
</feature>
<comment type="catalytic activity">
    <reaction evidence="8">
        <text>L-glutamate + ATP = L-glutamyl 5-phosphate + ADP</text>
        <dbReference type="Rhea" id="RHEA:14877"/>
        <dbReference type="ChEBI" id="CHEBI:29985"/>
        <dbReference type="ChEBI" id="CHEBI:30616"/>
        <dbReference type="ChEBI" id="CHEBI:58274"/>
        <dbReference type="ChEBI" id="CHEBI:456216"/>
        <dbReference type="EC" id="2.7.2.11"/>
    </reaction>
</comment>
<dbReference type="GO" id="GO:0005524">
    <property type="term" value="F:ATP binding"/>
    <property type="evidence" value="ECO:0007669"/>
    <property type="project" value="UniProtKB-KW"/>
</dbReference>
<organism evidence="10 11">
    <name type="scientific">Candidatus Limousia pullorum</name>
    <dbReference type="NCBI Taxonomy" id="2840860"/>
    <lineage>
        <taxon>Bacteria</taxon>
        <taxon>Bacillati</taxon>
        <taxon>Bacillota</taxon>
        <taxon>Clostridia</taxon>
        <taxon>Eubacteriales</taxon>
        <taxon>Oscillospiraceae</taxon>
        <taxon>Oscillospiraceae incertae sedis</taxon>
        <taxon>Candidatus Limousia</taxon>
    </lineage>
</organism>
<comment type="function">
    <text evidence="8">Catalyzes the transfer of a phosphate group to glutamate to form L-glutamate 5-phosphate.</text>
</comment>
<evidence type="ECO:0000259" key="9">
    <source>
        <dbReference type="Pfam" id="PF00696"/>
    </source>
</evidence>
<name>A0A9D1S7Q5_9FIRM</name>
<comment type="caution">
    <text evidence="10">The sequence shown here is derived from an EMBL/GenBank/DDBJ whole genome shotgun (WGS) entry which is preliminary data.</text>
</comment>
<protein>
    <recommendedName>
        <fullName evidence="8">Glutamate 5-kinase</fullName>
        <ecNumber evidence="8">2.7.2.11</ecNumber>
    </recommendedName>
    <alternativeName>
        <fullName evidence="8">Gamma-glutamyl kinase</fullName>
        <shortName evidence="8">GK</shortName>
    </alternativeName>
</protein>
<dbReference type="InterPro" id="IPR011529">
    <property type="entry name" value="Glu_5kinase"/>
</dbReference>
<evidence type="ECO:0000256" key="5">
    <source>
        <dbReference type="ARBA" id="ARBA00022741"/>
    </source>
</evidence>
<keyword evidence="7 8" id="KW-0067">ATP-binding</keyword>
<keyword evidence="5 8" id="KW-0547">Nucleotide-binding</keyword>
<keyword evidence="3 8" id="KW-0641">Proline biosynthesis</keyword>
<keyword evidence="6 8" id="KW-0418">Kinase</keyword>
<dbReference type="InterPro" id="IPR041739">
    <property type="entry name" value="G5K_ProB"/>
</dbReference>
<sequence>MFTDKKRLVVKVGTSTLTYENGKMNFRRIEQLCKVLSDLQNMGHEIVLVSSGAVGVGMGKLGLQKRPTLTKEKQAVAAVGQCELMFMYDKLFGEYNHTVAQILLSKYSIETDHKKENVLNTMNTLMSMGIIPIVNENDTVAIDEIEGANFGDNDMLSAIVSVLIDADQLIILTDIDGLYDSNPRLNPTAKKISVVEKIDENILKMAGGSGSNRGTGGMATKLKAATLTTENGIDCIVVNGSSPSILYSVIDGVEVGTKFLAQPVSVLNSKYLNNY</sequence>
<dbReference type="PANTHER" id="PTHR43654">
    <property type="entry name" value="GLUTAMATE 5-KINASE"/>
    <property type="match status" value="1"/>
</dbReference>
<dbReference type="Proteomes" id="UP000824118">
    <property type="component" value="Unassembled WGS sequence"/>
</dbReference>
<dbReference type="PRINTS" id="PR00474">
    <property type="entry name" value="GLU5KINASE"/>
</dbReference>
<dbReference type="FunFam" id="3.40.1160.10:FF:000018">
    <property type="entry name" value="Glutamate 5-kinase"/>
    <property type="match status" value="1"/>
</dbReference>
<dbReference type="GO" id="GO:0005829">
    <property type="term" value="C:cytosol"/>
    <property type="evidence" value="ECO:0007669"/>
    <property type="project" value="TreeGrafter"/>
</dbReference>
<keyword evidence="4 8" id="KW-0808">Transferase</keyword>
<feature type="binding site" evidence="8">
    <location>
        <position position="153"/>
    </location>
    <ligand>
        <name>substrate</name>
    </ligand>
</feature>
<dbReference type="HAMAP" id="MF_00456">
    <property type="entry name" value="ProB"/>
    <property type="match status" value="1"/>
</dbReference>
<evidence type="ECO:0000313" key="10">
    <source>
        <dbReference type="EMBL" id="HIU50374.1"/>
    </source>
</evidence>
<dbReference type="InterPro" id="IPR001057">
    <property type="entry name" value="Glu/AcGlu_kinase"/>
</dbReference>
<dbReference type="InterPro" id="IPR036393">
    <property type="entry name" value="AceGlu_kinase-like_sf"/>
</dbReference>
<evidence type="ECO:0000256" key="1">
    <source>
        <dbReference type="ARBA" id="ARBA00022490"/>
    </source>
</evidence>
<keyword evidence="1 8" id="KW-0963">Cytoplasm</keyword>
<dbReference type="PANTHER" id="PTHR43654:SF1">
    <property type="entry name" value="ISOPENTENYL PHOSPHATE KINASE"/>
    <property type="match status" value="1"/>
</dbReference>
<dbReference type="CDD" id="cd04242">
    <property type="entry name" value="AAK_G5K_ProB"/>
    <property type="match status" value="1"/>
</dbReference>
<evidence type="ECO:0000256" key="2">
    <source>
        <dbReference type="ARBA" id="ARBA00022605"/>
    </source>
</evidence>
<evidence type="ECO:0000256" key="8">
    <source>
        <dbReference type="HAMAP-Rule" id="MF_00456"/>
    </source>
</evidence>
<dbReference type="PIRSF" id="PIRSF000729">
    <property type="entry name" value="GK"/>
    <property type="match status" value="1"/>
</dbReference>
<dbReference type="NCBIfam" id="TIGR01027">
    <property type="entry name" value="proB"/>
    <property type="match status" value="1"/>
</dbReference>
<evidence type="ECO:0000256" key="3">
    <source>
        <dbReference type="ARBA" id="ARBA00022650"/>
    </source>
</evidence>
<evidence type="ECO:0000256" key="6">
    <source>
        <dbReference type="ARBA" id="ARBA00022777"/>
    </source>
</evidence>
<reference evidence="10" key="2">
    <citation type="journal article" date="2021" name="PeerJ">
        <title>Extensive microbial diversity within the chicken gut microbiome revealed by metagenomics and culture.</title>
        <authorList>
            <person name="Gilroy R."/>
            <person name="Ravi A."/>
            <person name="Getino M."/>
            <person name="Pursley I."/>
            <person name="Horton D.L."/>
            <person name="Alikhan N.F."/>
            <person name="Baker D."/>
            <person name="Gharbi K."/>
            <person name="Hall N."/>
            <person name="Watson M."/>
            <person name="Adriaenssens E.M."/>
            <person name="Foster-Nyarko E."/>
            <person name="Jarju S."/>
            <person name="Secka A."/>
            <person name="Antonio M."/>
            <person name="Oren A."/>
            <person name="Chaudhuri R.R."/>
            <person name="La Ragione R."/>
            <person name="Hildebrand F."/>
            <person name="Pallen M.J."/>
        </authorList>
    </citation>
    <scope>NUCLEOTIDE SEQUENCE</scope>
    <source>
        <strain evidence="10">ChiGjej1B1-1684</strain>
    </source>
</reference>
<dbReference type="EC" id="2.7.2.11" evidence="8"/>
<feature type="binding site" evidence="8">
    <location>
        <begin position="215"/>
        <end position="221"/>
    </location>
    <ligand>
        <name>ATP</name>
        <dbReference type="ChEBI" id="CHEBI:30616"/>
    </ligand>
</feature>
<accession>A0A9D1S7Q5</accession>
<reference evidence="10" key="1">
    <citation type="submission" date="2020-10" db="EMBL/GenBank/DDBJ databases">
        <authorList>
            <person name="Gilroy R."/>
        </authorList>
    </citation>
    <scope>NUCLEOTIDE SEQUENCE</scope>
    <source>
        <strain evidence="10">ChiGjej1B1-1684</strain>
    </source>
</reference>
<comment type="similarity">
    <text evidence="8">Belongs to the glutamate 5-kinase family.</text>
</comment>
<proteinExistence type="inferred from homology"/>
<dbReference type="EMBL" id="DVNG01000074">
    <property type="protein sequence ID" value="HIU50374.1"/>
    <property type="molecule type" value="Genomic_DNA"/>
</dbReference>
<feature type="binding site" evidence="8">
    <location>
        <position position="138"/>
    </location>
    <ligand>
        <name>substrate</name>
    </ligand>
</feature>
<dbReference type="SUPFAM" id="SSF53633">
    <property type="entry name" value="Carbamate kinase-like"/>
    <property type="match status" value="1"/>
</dbReference>
<feature type="binding site" evidence="8">
    <location>
        <position position="11"/>
    </location>
    <ligand>
        <name>ATP</name>
        <dbReference type="ChEBI" id="CHEBI:30616"/>
    </ligand>
</feature>
<dbReference type="InterPro" id="IPR001048">
    <property type="entry name" value="Asp/Glu/Uridylate_kinase"/>
</dbReference>
<dbReference type="GO" id="GO:0004349">
    <property type="term" value="F:glutamate 5-kinase activity"/>
    <property type="evidence" value="ECO:0007669"/>
    <property type="project" value="UniProtKB-UniRule"/>
</dbReference>
<dbReference type="AlphaFoldDB" id="A0A9D1S7Q5"/>
<gene>
    <name evidence="8 10" type="primary">proB</name>
    <name evidence="10" type="ORF">IAD22_05120</name>
</gene>
<comment type="subcellular location">
    <subcellularLocation>
        <location evidence="8">Cytoplasm</location>
    </subcellularLocation>
</comment>
<evidence type="ECO:0000256" key="4">
    <source>
        <dbReference type="ARBA" id="ARBA00022679"/>
    </source>
</evidence>
<dbReference type="GO" id="GO:0055129">
    <property type="term" value="P:L-proline biosynthetic process"/>
    <property type="evidence" value="ECO:0007669"/>
    <property type="project" value="UniProtKB-UniRule"/>
</dbReference>